<organism evidence="1 2">
    <name type="scientific">Alteromonas lipolytica</name>
    <dbReference type="NCBI Taxonomy" id="1856405"/>
    <lineage>
        <taxon>Bacteria</taxon>
        <taxon>Pseudomonadati</taxon>
        <taxon>Pseudomonadota</taxon>
        <taxon>Gammaproteobacteria</taxon>
        <taxon>Alteromonadales</taxon>
        <taxon>Alteromonadaceae</taxon>
        <taxon>Alteromonas/Salinimonas group</taxon>
        <taxon>Alteromonas</taxon>
    </lineage>
</organism>
<name>A0A1E8FIC4_9ALTE</name>
<dbReference type="Proteomes" id="UP000176037">
    <property type="component" value="Unassembled WGS sequence"/>
</dbReference>
<reference evidence="1 2" key="1">
    <citation type="submission" date="2016-09" db="EMBL/GenBank/DDBJ databases">
        <title>Alteromonas lipolytica, a new species isolated from sea water.</title>
        <authorList>
            <person name="Wu Y.-H."/>
            <person name="Cheng H."/>
            <person name="Xu X.-W."/>
        </authorList>
    </citation>
    <scope>NUCLEOTIDE SEQUENCE [LARGE SCALE GENOMIC DNA]</scope>
    <source>
        <strain evidence="1 2">JW12</strain>
    </source>
</reference>
<keyword evidence="2" id="KW-1185">Reference proteome</keyword>
<dbReference type="STRING" id="1856405.BFC17_13120"/>
<evidence type="ECO:0000313" key="1">
    <source>
        <dbReference type="EMBL" id="OFI35685.1"/>
    </source>
</evidence>
<accession>A0A1E8FIC4</accession>
<comment type="caution">
    <text evidence="1">The sequence shown here is derived from an EMBL/GenBank/DDBJ whole genome shotgun (WGS) entry which is preliminary data.</text>
</comment>
<dbReference type="AlphaFoldDB" id="A0A1E8FIC4"/>
<proteinExistence type="predicted"/>
<dbReference type="EMBL" id="MJIC01000009">
    <property type="protein sequence ID" value="OFI35685.1"/>
    <property type="molecule type" value="Genomic_DNA"/>
</dbReference>
<gene>
    <name evidence="1" type="ORF">BFC17_13120</name>
</gene>
<evidence type="ECO:0000313" key="2">
    <source>
        <dbReference type="Proteomes" id="UP000176037"/>
    </source>
</evidence>
<protein>
    <submittedName>
        <fullName evidence="1">Uncharacterized protein</fullName>
    </submittedName>
</protein>
<sequence>MMPGLKAMAKVLIARRPCFMCSLPASSRAVALTVCSLATLSVSSISRINTIYYPKEQPHIFVANIFRFASCCELIELAVLLTRDLPAFDFRNGELQVNLILLAKYKDCRYQDGFEY</sequence>